<dbReference type="SUPFAM" id="SSF49785">
    <property type="entry name" value="Galactose-binding domain-like"/>
    <property type="match status" value="1"/>
</dbReference>
<proteinExistence type="predicted"/>
<dbReference type="Pfam" id="PF11790">
    <property type="entry name" value="Glyco_hydro_cc"/>
    <property type="match status" value="1"/>
</dbReference>
<name>A0A9D9EFL3_9BACT</name>
<organism evidence="3 4">
    <name type="scientific">Candidatus Enterocola intestinipullorum</name>
    <dbReference type="NCBI Taxonomy" id="2840783"/>
    <lineage>
        <taxon>Bacteria</taxon>
        <taxon>Pseudomonadati</taxon>
        <taxon>Bacteroidota</taxon>
        <taxon>Bacteroidia</taxon>
        <taxon>Bacteroidales</taxon>
        <taxon>Candidatus Enterocola</taxon>
    </lineage>
</organism>
<reference evidence="3" key="2">
    <citation type="journal article" date="2021" name="PeerJ">
        <title>Extensive microbial diversity within the chicken gut microbiome revealed by metagenomics and culture.</title>
        <authorList>
            <person name="Gilroy R."/>
            <person name="Ravi A."/>
            <person name="Getino M."/>
            <person name="Pursley I."/>
            <person name="Horton D.L."/>
            <person name="Alikhan N.F."/>
            <person name="Baker D."/>
            <person name="Gharbi K."/>
            <person name="Hall N."/>
            <person name="Watson M."/>
            <person name="Adriaenssens E.M."/>
            <person name="Foster-Nyarko E."/>
            <person name="Jarju S."/>
            <person name="Secka A."/>
            <person name="Antonio M."/>
            <person name="Oren A."/>
            <person name="Chaudhuri R.R."/>
            <person name="La Ragione R."/>
            <person name="Hildebrand F."/>
            <person name="Pallen M.J."/>
        </authorList>
    </citation>
    <scope>NUCLEOTIDE SEQUENCE</scope>
    <source>
        <strain evidence="3">D3-1215</strain>
    </source>
</reference>
<feature type="domain" description="Asl1-like glycosyl hydrolase catalytic" evidence="2">
    <location>
        <begin position="70"/>
        <end position="297"/>
    </location>
</feature>
<protein>
    <recommendedName>
        <fullName evidence="2">Asl1-like glycosyl hydrolase catalytic domain-containing protein</fullName>
    </recommendedName>
</protein>
<dbReference type="Proteomes" id="UP000823637">
    <property type="component" value="Unassembled WGS sequence"/>
</dbReference>
<gene>
    <name evidence="3" type="ORF">IAC32_05760</name>
</gene>
<feature type="chain" id="PRO_5039513833" description="Asl1-like glycosyl hydrolase catalytic domain-containing protein" evidence="1">
    <location>
        <begin position="27"/>
        <end position="441"/>
    </location>
</feature>
<evidence type="ECO:0000313" key="3">
    <source>
        <dbReference type="EMBL" id="MBO8447231.1"/>
    </source>
</evidence>
<evidence type="ECO:0000256" key="1">
    <source>
        <dbReference type="SAM" id="SignalP"/>
    </source>
</evidence>
<dbReference type="InterPro" id="IPR024655">
    <property type="entry name" value="Asl1_glyco_hydro_catalytic"/>
</dbReference>
<dbReference type="InterPro" id="IPR008979">
    <property type="entry name" value="Galactose-bd-like_sf"/>
</dbReference>
<dbReference type="GO" id="GO:0071966">
    <property type="term" value="P:fungal-type cell wall polysaccharide metabolic process"/>
    <property type="evidence" value="ECO:0007669"/>
    <property type="project" value="TreeGrafter"/>
</dbReference>
<dbReference type="PROSITE" id="PS51257">
    <property type="entry name" value="PROKAR_LIPOPROTEIN"/>
    <property type="match status" value="1"/>
</dbReference>
<feature type="non-terminal residue" evidence="3">
    <location>
        <position position="441"/>
    </location>
</feature>
<comment type="caution">
    <text evidence="3">The sequence shown here is derived from an EMBL/GenBank/DDBJ whole genome shotgun (WGS) entry which is preliminary data.</text>
</comment>
<dbReference type="Gene3D" id="3.20.20.80">
    <property type="entry name" value="Glycosidases"/>
    <property type="match status" value="1"/>
</dbReference>
<dbReference type="EMBL" id="JADIMR010000088">
    <property type="protein sequence ID" value="MBO8447231.1"/>
    <property type="molecule type" value="Genomic_DNA"/>
</dbReference>
<evidence type="ECO:0000313" key="4">
    <source>
        <dbReference type="Proteomes" id="UP000823637"/>
    </source>
</evidence>
<sequence>MKQKKKSLAAFAVKIMAATGLLLSFASCEKGPDAPTTDNWETSQTVLQSKSSKRGACYSFQIPEEDCRLLGPGISWAYNWGSSNSDDKAVEFKKYEIDFCPMAWNANPNSLNQIRQYVAKHPECKYLLGYNEPNLTDQANMTPAEAAQHWPEVEALAEELGLQLIAPAMNYGTLSGYGDPVVWLDEFFNLIGGTDKIAGLSIHWYSNADGTDMKGYVEKFLKYGKPIWVTEFCGTGKNESTQMNYMCNAAGYLEACPEVFRYSWFMPRGSGASWNPPTVFNLLESSTYELTDLGTVYVNMSTLDQNVYYPAGSMVPAEHYCATHLSEDLSKDAIQVRPSEDPEDNDGNSLDIYNFNYTSVSGSKWVEYGLNTEEAGNYTFQFRYKAHKLIAPKVEFFIDGESKGEFEWPSAEGEWSNFEIEIPLKQGNQRLRIQVNEGIIT</sequence>
<evidence type="ECO:0000259" key="2">
    <source>
        <dbReference type="Pfam" id="PF11790"/>
    </source>
</evidence>
<dbReference type="PANTHER" id="PTHR34154:SF3">
    <property type="entry name" value="ALKALI-SENSITIVE LINKAGE PROTEIN 1"/>
    <property type="match status" value="1"/>
</dbReference>
<dbReference type="Gene3D" id="2.60.120.260">
    <property type="entry name" value="Galactose-binding domain-like"/>
    <property type="match status" value="1"/>
</dbReference>
<accession>A0A9D9EFL3</accession>
<dbReference type="InterPro" id="IPR053183">
    <property type="entry name" value="ASL1"/>
</dbReference>
<reference evidence="3" key="1">
    <citation type="submission" date="2020-10" db="EMBL/GenBank/DDBJ databases">
        <authorList>
            <person name="Gilroy R."/>
        </authorList>
    </citation>
    <scope>NUCLEOTIDE SEQUENCE</scope>
    <source>
        <strain evidence="3">D3-1215</strain>
    </source>
</reference>
<keyword evidence="1" id="KW-0732">Signal</keyword>
<dbReference type="SUPFAM" id="SSF51445">
    <property type="entry name" value="(Trans)glycosidases"/>
    <property type="match status" value="1"/>
</dbReference>
<dbReference type="AlphaFoldDB" id="A0A9D9EFL3"/>
<feature type="signal peptide" evidence="1">
    <location>
        <begin position="1"/>
        <end position="26"/>
    </location>
</feature>
<dbReference type="PANTHER" id="PTHR34154">
    <property type="entry name" value="ALKALI-SENSITIVE LINKAGE PROTEIN 1"/>
    <property type="match status" value="1"/>
</dbReference>
<dbReference type="InterPro" id="IPR017853">
    <property type="entry name" value="GH"/>
</dbReference>